<dbReference type="Proteomes" id="UP000712281">
    <property type="component" value="Unassembled WGS sequence"/>
</dbReference>
<gene>
    <name evidence="1" type="ORF">F2Q68_00009690</name>
</gene>
<evidence type="ECO:0000313" key="1">
    <source>
        <dbReference type="EMBL" id="KAF2598565.1"/>
    </source>
</evidence>
<accession>A0A8S9KVK3</accession>
<evidence type="ECO:0000313" key="2">
    <source>
        <dbReference type="Proteomes" id="UP000712281"/>
    </source>
</evidence>
<proteinExistence type="predicted"/>
<dbReference type="EMBL" id="QGKW02000717">
    <property type="protein sequence ID" value="KAF2598565.1"/>
    <property type="molecule type" value="Genomic_DNA"/>
</dbReference>
<organism evidence="1 2">
    <name type="scientific">Brassica cretica</name>
    <name type="common">Mustard</name>
    <dbReference type="NCBI Taxonomy" id="69181"/>
    <lineage>
        <taxon>Eukaryota</taxon>
        <taxon>Viridiplantae</taxon>
        <taxon>Streptophyta</taxon>
        <taxon>Embryophyta</taxon>
        <taxon>Tracheophyta</taxon>
        <taxon>Spermatophyta</taxon>
        <taxon>Magnoliopsida</taxon>
        <taxon>eudicotyledons</taxon>
        <taxon>Gunneridae</taxon>
        <taxon>Pentapetalae</taxon>
        <taxon>rosids</taxon>
        <taxon>malvids</taxon>
        <taxon>Brassicales</taxon>
        <taxon>Brassicaceae</taxon>
        <taxon>Brassiceae</taxon>
        <taxon>Brassica</taxon>
    </lineage>
</organism>
<name>A0A8S9KVK3_BRACR</name>
<comment type="caution">
    <text evidence="1">The sequence shown here is derived from an EMBL/GenBank/DDBJ whole genome shotgun (WGS) entry which is preliminary data.</text>
</comment>
<protein>
    <submittedName>
        <fullName evidence="1">Uncharacterized protein</fullName>
    </submittedName>
</protein>
<reference evidence="1" key="1">
    <citation type="submission" date="2019-12" db="EMBL/GenBank/DDBJ databases">
        <title>Genome sequencing and annotation of Brassica cretica.</title>
        <authorList>
            <person name="Studholme D.J."/>
            <person name="Sarris P.F."/>
        </authorList>
    </citation>
    <scope>NUCLEOTIDE SEQUENCE</scope>
    <source>
        <strain evidence="1">PFS-001/15</strain>
        <tissue evidence="1">Leaf</tissue>
    </source>
</reference>
<sequence>MVTTMSSLCNGWQFTSNHASDDDGRIIIIWKNPASVRVTDQTSQSLTCEVSISPATKFIYTAVYAFNTAAERLDLWVDLIRLHQSLSLDTSP</sequence>
<dbReference type="AlphaFoldDB" id="A0A8S9KVK3"/>